<proteinExistence type="predicted"/>
<reference evidence="1" key="1">
    <citation type="submission" date="2018-05" db="EMBL/GenBank/DDBJ databases">
        <authorList>
            <person name="Lanie J.A."/>
            <person name="Ng W.-L."/>
            <person name="Kazmierczak K.M."/>
            <person name="Andrzejewski T.M."/>
            <person name="Davidsen T.M."/>
            <person name="Wayne K.J."/>
            <person name="Tettelin H."/>
            <person name="Glass J.I."/>
            <person name="Rusch D."/>
            <person name="Podicherti R."/>
            <person name="Tsui H.-C.T."/>
            <person name="Winkler M.E."/>
        </authorList>
    </citation>
    <scope>NUCLEOTIDE SEQUENCE</scope>
</reference>
<dbReference type="EMBL" id="UINC01042431">
    <property type="protein sequence ID" value="SVB45058.1"/>
    <property type="molecule type" value="Genomic_DNA"/>
</dbReference>
<evidence type="ECO:0000313" key="1">
    <source>
        <dbReference type="EMBL" id="SVB45058.1"/>
    </source>
</evidence>
<gene>
    <name evidence="1" type="ORF">METZ01_LOCUS197912</name>
</gene>
<dbReference type="AlphaFoldDB" id="A0A382E325"/>
<protein>
    <submittedName>
        <fullName evidence="1">Uncharacterized protein</fullName>
    </submittedName>
</protein>
<feature type="non-terminal residue" evidence="1">
    <location>
        <position position="1"/>
    </location>
</feature>
<organism evidence="1">
    <name type="scientific">marine metagenome</name>
    <dbReference type="NCBI Taxonomy" id="408172"/>
    <lineage>
        <taxon>unclassified sequences</taxon>
        <taxon>metagenomes</taxon>
        <taxon>ecological metagenomes</taxon>
    </lineage>
</organism>
<sequence>NVDMPILQTLSEHITASSAVPLK</sequence>
<accession>A0A382E325</accession>
<name>A0A382E325_9ZZZZ</name>